<evidence type="ECO:0000256" key="6">
    <source>
        <dbReference type="SAM" id="Phobius"/>
    </source>
</evidence>
<organism evidence="8 9">
    <name type="scientific">Candidatus Merdimorpha stercoravium</name>
    <dbReference type="NCBI Taxonomy" id="2840863"/>
    <lineage>
        <taxon>Bacteria</taxon>
        <taxon>Pseudomonadati</taxon>
        <taxon>Bacteroidota</taxon>
        <taxon>Flavobacteriia</taxon>
        <taxon>Flavobacteriales</taxon>
        <taxon>Candidatus Merdimorpha</taxon>
    </lineage>
</organism>
<evidence type="ECO:0000259" key="7">
    <source>
        <dbReference type="PROSITE" id="PS51379"/>
    </source>
</evidence>
<feature type="transmembrane region" description="Helical" evidence="6">
    <location>
        <begin position="64"/>
        <end position="86"/>
    </location>
</feature>
<feature type="domain" description="4Fe-4S ferredoxin-type" evidence="7">
    <location>
        <begin position="290"/>
        <end position="319"/>
    </location>
</feature>
<dbReference type="PANTHER" id="PTHR43255:SF1">
    <property type="entry name" value="IRON-SULFUR-BINDING OXIDOREDUCTASE FADF-RELATED"/>
    <property type="match status" value="1"/>
</dbReference>
<keyword evidence="4" id="KW-0408">Iron</keyword>
<evidence type="ECO:0000256" key="2">
    <source>
        <dbReference type="ARBA" id="ARBA00022723"/>
    </source>
</evidence>
<dbReference type="InterPro" id="IPR017900">
    <property type="entry name" value="4Fe4S_Fe_S_CS"/>
</dbReference>
<keyword evidence="3" id="KW-0560">Oxidoreductase</keyword>
<evidence type="ECO:0000313" key="9">
    <source>
        <dbReference type="Proteomes" id="UP000824161"/>
    </source>
</evidence>
<dbReference type="PANTHER" id="PTHR43255">
    <property type="entry name" value="IRON-SULFUR-BINDING OXIDOREDUCTASE FADF-RELATED-RELATED"/>
    <property type="match status" value="1"/>
</dbReference>
<dbReference type="Pfam" id="PF02754">
    <property type="entry name" value="CCG"/>
    <property type="match status" value="2"/>
</dbReference>
<dbReference type="GO" id="GO:0005886">
    <property type="term" value="C:plasma membrane"/>
    <property type="evidence" value="ECO:0007669"/>
    <property type="project" value="TreeGrafter"/>
</dbReference>
<proteinExistence type="predicted"/>
<dbReference type="EMBL" id="DVLY01000103">
    <property type="protein sequence ID" value="HIT98066.1"/>
    <property type="molecule type" value="Genomic_DNA"/>
</dbReference>
<keyword evidence="2" id="KW-0479">Metal-binding</keyword>
<keyword evidence="6" id="KW-0472">Membrane</keyword>
<dbReference type="AlphaFoldDB" id="A0A9D1H9R1"/>
<feature type="transmembrane region" description="Helical" evidence="6">
    <location>
        <begin position="92"/>
        <end position="116"/>
    </location>
</feature>
<feature type="transmembrane region" description="Helical" evidence="6">
    <location>
        <begin position="6"/>
        <end position="25"/>
    </location>
</feature>
<comment type="caution">
    <text evidence="8">The sequence shown here is derived from an EMBL/GenBank/DDBJ whole genome shotgun (WGS) entry which is preliminary data.</text>
</comment>
<dbReference type="InterPro" id="IPR051460">
    <property type="entry name" value="HdrC_iron-sulfur_subunit"/>
</dbReference>
<reference evidence="8" key="1">
    <citation type="submission" date="2020-10" db="EMBL/GenBank/DDBJ databases">
        <authorList>
            <person name="Gilroy R."/>
        </authorList>
    </citation>
    <scope>NUCLEOTIDE SEQUENCE</scope>
    <source>
        <strain evidence="8">1383</strain>
    </source>
</reference>
<dbReference type="Gene3D" id="1.10.1060.10">
    <property type="entry name" value="Alpha-helical ferredoxin"/>
    <property type="match status" value="1"/>
</dbReference>
<dbReference type="Pfam" id="PF13187">
    <property type="entry name" value="Fer4_9"/>
    <property type="match status" value="1"/>
</dbReference>
<reference evidence="8" key="2">
    <citation type="journal article" date="2021" name="PeerJ">
        <title>Extensive microbial diversity within the chicken gut microbiome revealed by metagenomics and culture.</title>
        <authorList>
            <person name="Gilroy R."/>
            <person name="Ravi A."/>
            <person name="Getino M."/>
            <person name="Pursley I."/>
            <person name="Horton D.L."/>
            <person name="Alikhan N.F."/>
            <person name="Baker D."/>
            <person name="Gharbi K."/>
            <person name="Hall N."/>
            <person name="Watson M."/>
            <person name="Adriaenssens E.M."/>
            <person name="Foster-Nyarko E."/>
            <person name="Jarju S."/>
            <person name="Secka A."/>
            <person name="Antonio M."/>
            <person name="Oren A."/>
            <person name="Chaudhuri R.R."/>
            <person name="La Ragione R."/>
            <person name="Hildebrand F."/>
            <person name="Pallen M.J."/>
        </authorList>
    </citation>
    <scope>NUCLEOTIDE SEQUENCE</scope>
    <source>
        <strain evidence="8">1383</strain>
    </source>
</reference>
<evidence type="ECO:0000313" key="8">
    <source>
        <dbReference type="EMBL" id="HIT98066.1"/>
    </source>
</evidence>
<keyword evidence="6" id="KW-0812">Transmembrane</keyword>
<dbReference type="PROSITE" id="PS51379">
    <property type="entry name" value="4FE4S_FER_2"/>
    <property type="match status" value="2"/>
</dbReference>
<feature type="transmembrane region" description="Helical" evidence="6">
    <location>
        <begin position="137"/>
        <end position="157"/>
    </location>
</feature>
<dbReference type="InterPro" id="IPR017896">
    <property type="entry name" value="4Fe4S_Fe-S-bd"/>
</dbReference>
<dbReference type="InterPro" id="IPR036197">
    <property type="entry name" value="NarG-like_sf"/>
</dbReference>
<keyword evidence="6" id="KW-1133">Transmembrane helix</keyword>
<keyword evidence="5" id="KW-0411">Iron-sulfur</keyword>
<dbReference type="GO" id="GO:0051539">
    <property type="term" value="F:4 iron, 4 sulfur cluster binding"/>
    <property type="evidence" value="ECO:0007669"/>
    <property type="project" value="UniProtKB-KW"/>
</dbReference>
<evidence type="ECO:0000256" key="5">
    <source>
        <dbReference type="ARBA" id="ARBA00023014"/>
    </source>
</evidence>
<feature type="transmembrane region" description="Helical" evidence="6">
    <location>
        <begin position="163"/>
        <end position="192"/>
    </location>
</feature>
<evidence type="ECO:0000256" key="4">
    <source>
        <dbReference type="ARBA" id="ARBA00023004"/>
    </source>
</evidence>
<evidence type="ECO:0000256" key="1">
    <source>
        <dbReference type="ARBA" id="ARBA00022485"/>
    </source>
</evidence>
<name>A0A9D1H9R1_9FLAO</name>
<dbReference type="PROSITE" id="PS00198">
    <property type="entry name" value="4FE4S_FER_1"/>
    <property type="match status" value="2"/>
</dbReference>
<dbReference type="SUPFAM" id="SSF46548">
    <property type="entry name" value="alpha-helical ferredoxin"/>
    <property type="match status" value="1"/>
</dbReference>
<accession>A0A9D1H9R1</accession>
<evidence type="ECO:0000256" key="3">
    <source>
        <dbReference type="ARBA" id="ARBA00023002"/>
    </source>
</evidence>
<dbReference type="GO" id="GO:0046872">
    <property type="term" value="F:metal ion binding"/>
    <property type="evidence" value="ECO:0007669"/>
    <property type="project" value="UniProtKB-KW"/>
</dbReference>
<dbReference type="Proteomes" id="UP000824161">
    <property type="component" value="Unassembled WGS sequence"/>
</dbReference>
<dbReference type="GO" id="GO:0016491">
    <property type="term" value="F:oxidoreductase activity"/>
    <property type="evidence" value="ECO:0007669"/>
    <property type="project" value="UniProtKB-KW"/>
</dbReference>
<keyword evidence="1" id="KW-0004">4Fe-4S</keyword>
<dbReference type="InterPro" id="IPR004017">
    <property type="entry name" value="Cys_rich_dom"/>
</dbReference>
<feature type="domain" description="4Fe-4S ferredoxin-type" evidence="7">
    <location>
        <begin position="238"/>
        <end position="267"/>
    </location>
</feature>
<dbReference type="InterPro" id="IPR009051">
    <property type="entry name" value="Helical_ferredxn"/>
</dbReference>
<sequence length="606" mass="66253">MTGISLWLYVFFAGVVAAAILWRAWRILRACRSGKETPAAHPRPPFGDRCGTDLRTFFQKRWAAVLHTVLVFSFLGMCVDALWYPLGAGGEAYRIFSAGNAALAAAAIAAAAGLLARRIRSIARYWSLSPAQRRDGFAVLGLEIASAATLLAVYAGWQQGAWWHYGILLVFGLYITFSKHLHIFLAPVYLAVFGRRETFSPDDMPEVARELDVLEGRAPVSETPPERMGACQASDLTRGRLLSAFSCTECGRCESVCPVAAIGVPLSPRKIVAEVRRAAMGEDDGVLYDKSILRDEAFACISCGACLEACPIAISPMDLLLQVRRYAVLEQGELPPEEARVAESIVATGNPWGMETAGEEAAEERIPLADPEHPTEYLLWRGSMGIYDPQGRAAVRTAARLLDAAGVSWSALPQEEECDVADLLRYQGDEWTFLTAARRNIECLHRYGVRRIITPCPHSLSVLRDQYPSLGGSFSVQHLSEFVLQALRKDRLRLPRTLEGRTVVYHDPCRLSRAHVVEAPREVLRALGAQVVEAPQAGRGSMCCGGGGYFAEGEAPAGIAARRMEQLASTGAQEVITACPYCYQVLSQLAGEKVLPVSDLTQWLRV</sequence>
<dbReference type="SUPFAM" id="SSF103501">
    <property type="entry name" value="Respiratory nitrate reductase 1 gamma chain"/>
    <property type="match status" value="1"/>
</dbReference>
<gene>
    <name evidence="8" type="ORF">IAC44_04420</name>
</gene>
<protein>
    <submittedName>
        <fullName evidence="8">(Fe-S)-binding protein</fullName>
    </submittedName>
</protein>